<dbReference type="RefSeq" id="WP_271280139.1">
    <property type="nucleotide sequence ID" value="NZ_BAABFD010000026.1"/>
</dbReference>
<feature type="transmembrane region" description="Helical" evidence="1">
    <location>
        <begin position="53"/>
        <end position="80"/>
    </location>
</feature>
<dbReference type="EMBL" id="JAPNUD010000249">
    <property type="protein sequence ID" value="MDA0647048.1"/>
    <property type="molecule type" value="Genomic_DNA"/>
</dbReference>
<evidence type="ECO:0000313" key="2">
    <source>
        <dbReference type="EMBL" id="MDA0647048.1"/>
    </source>
</evidence>
<keyword evidence="1" id="KW-0472">Membrane</keyword>
<comment type="caution">
    <text evidence="2">The sequence shown here is derived from an EMBL/GenBank/DDBJ whole genome shotgun (WGS) entry which is preliminary data.</text>
</comment>
<protein>
    <submittedName>
        <fullName evidence="2">Uncharacterized protein</fullName>
    </submittedName>
</protein>
<organism evidence="2 3">
    <name type="scientific">Nonomuraea ferruginea</name>
    <dbReference type="NCBI Taxonomy" id="46174"/>
    <lineage>
        <taxon>Bacteria</taxon>
        <taxon>Bacillati</taxon>
        <taxon>Actinomycetota</taxon>
        <taxon>Actinomycetes</taxon>
        <taxon>Streptosporangiales</taxon>
        <taxon>Streptosporangiaceae</taxon>
        <taxon>Nonomuraea</taxon>
    </lineage>
</organism>
<sequence length="136" mass="15135">MAPNIVHIAAASMAPRRLYRMTFPSILDGERMRTDHQRIDDAPDRGAAQLISVWLTATAVFGCPHIVIGFYIPAIVGIGISGSIMRKAKNDPIKATRLPYKEILDMRWFVCNVLICTGQAANSRIRPAFSEIQRPD</sequence>
<keyword evidence="1" id="KW-1133">Transmembrane helix</keyword>
<evidence type="ECO:0000256" key="1">
    <source>
        <dbReference type="SAM" id="Phobius"/>
    </source>
</evidence>
<keyword evidence="1" id="KW-0812">Transmembrane</keyword>
<evidence type="ECO:0000313" key="3">
    <source>
        <dbReference type="Proteomes" id="UP001212498"/>
    </source>
</evidence>
<name>A0ABT4TBY9_9ACTN</name>
<dbReference type="Proteomes" id="UP001212498">
    <property type="component" value="Unassembled WGS sequence"/>
</dbReference>
<accession>A0ABT4TBY9</accession>
<proteinExistence type="predicted"/>
<gene>
    <name evidence="2" type="ORF">OUY24_41035</name>
</gene>
<reference evidence="2 3" key="1">
    <citation type="submission" date="2022-11" db="EMBL/GenBank/DDBJ databases">
        <title>Nonomuraea corallina sp. nov., a new species of the genus Nonomuraea isolated from sea side sediment in Thai sea.</title>
        <authorList>
            <person name="Ngamcharungchit C."/>
            <person name="Matsumoto A."/>
            <person name="Suriyachadkun C."/>
            <person name="Panbangred W."/>
            <person name="Inahashi Y."/>
            <person name="Intra B."/>
        </authorList>
    </citation>
    <scope>NUCLEOTIDE SEQUENCE [LARGE SCALE GENOMIC DNA]</scope>
    <source>
        <strain evidence="2 3">DSM 43553</strain>
    </source>
</reference>
<keyword evidence="3" id="KW-1185">Reference proteome</keyword>